<evidence type="ECO:0000313" key="7">
    <source>
        <dbReference type="Proteomes" id="UP000037210"/>
    </source>
</evidence>
<dbReference type="Gene3D" id="2.40.30.130">
    <property type="match status" value="1"/>
</dbReference>
<evidence type="ECO:0000313" key="6">
    <source>
        <dbReference type="EMBL" id="KON30856.1"/>
    </source>
</evidence>
<dbReference type="InterPro" id="IPR018163">
    <property type="entry name" value="Thr/Ala-tRNA-synth_IIc_edit"/>
</dbReference>
<evidence type="ECO:0000259" key="5">
    <source>
        <dbReference type="PROSITE" id="PS50860"/>
    </source>
</evidence>
<gene>
    <name evidence="6" type="ORF">AC482_02575</name>
</gene>
<dbReference type="SUPFAM" id="SSF55186">
    <property type="entry name" value="ThrRS/AlaRS common domain"/>
    <property type="match status" value="1"/>
</dbReference>
<dbReference type="PATRIC" id="fig|1685127.3.peg.701"/>
<dbReference type="GO" id="GO:0005524">
    <property type="term" value="F:ATP binding"/>
    <property type="evidence" value="ECO:0007669"/>
    <property type="project" value="InterPro"/>
</dbReference>
<dbReference type="Proteomes" id="UP000037210">
    <property type="component" value="Unassembled WGS sequence"/>
</dbReference>
<accession>A0A0M0BRI6</accession>
<comment type="caution">
    <text evidence="6">The sequence shown here is derived from an EMBL/GenBank/DDBJ whole genome shotgun (WGS) entry which is preliminary data.</text>
</comment>
<dbReference type="PROSITE" id="PS50860">
    <property type="entry name" value="AA_TRNA_LIGASE_II_ALA"/>
    <property type="match status" value="1"/>
</dbReference>
<dbReference type="Pfam" id="PF07973">
    <property type="entry name" value="tRNA_SAD"/>
    <property type="match status" value="1"/>
</dbReference>
<evidence type="ECO:0000256" key="1">
    <source>
        <dbReference type="ARBA" id="ARBA00001947"/>
    </source>
</evidence>
<evidence type="ECO:0000256" key="2">
    <source>
        <dbReference type="ARBA" id="ARBA00004496"/>
    </source>
</evidence>
<dbReference type="SUPFAM" id="SSF50447">
    <property type="entry name" value="Translation proteins"/>
    <property type="match status" value="1"/>
</dbReference>
<dbReference type="GO" id="GO:0005737">
    <property type="term" value="C:cytoplasm"/>
    <property type="evidence" value="ECO:0007669"/>
    <property type="project" value="UniProtKB-SubCell"/>
</dbReference>
<dbReference type="GO" id="GO:0006419">
    <property type="term" value="P:alanyl-tRNA aminoacylation"/>
    <property type="evidence" value="ECO:0007669"/>
    <property type="project" value="InterPro"/>
</dbReference>
<feature type="domain" description="Alanyl-transfer RNA synthetases family profile" evidence="5">
    <location>
        <begin position="1"/>
        <end position="218"/>
    </location>
</feature>
<protein>
    <recommendedName>
        <fullName evidence="5">Alanyl-transfer RNA synthetases family profile domain-containing protein</fullName>
    </recommendedName>
</protein>
<comment type="cofactor">
    <cofactor evidence="1">
        <name>Zn(2+)</name>
        <dbReference type="ChEBI" id="CHEBI:29105"/>
    </cofactor>
</comment>
<keyword evidence="3" id="KW-0479">Metal-binding</keyword>
<name>A0A0M0BRI6_9ARCH</name>
<dbReference type="InterPro" id="IPR018165">
    <property type="entry name" value="Ala-tRNA-synth_IIc_core"/>
</dbReference>
<dbReference type="Pfam" id="PF01411">
    <property type="entry name" value="tRNA-synt_2c"/>
    <property type="match status" value="1"/>
</dbReference>
<dbReference type="Gene3D" id="3.30.980.10">
    <property type="entry name" value="Threonyl-trna Synthetase, Chain A, domain 2"/>
    <property type="match status" value="1"/>
</dbReference>
<evidence type="ECO:0000256" key="4">
    <source>
        <dbReference type="ARBA" id="ARBA00022833"/>
    </source>
</evidence>
<sequence length="218" mass="24249">MIMTETEKLYNEDPYMRRFEATVVSIDGNEVALDRTAFYPEGGGQVGDTGLIGGVRVADTQIRDGRVVHVLEAPPGFGAGDAVQGEIDWERRHRIMRLHSAAHIMEHFLHRELGEIARLGSRVDDEKDRADYAYEGRLPADALMRVEEAANRLIAEDREIAIRLDPRRPGIRIWSCGGIEMPCGGTHVRGTGEIGAIRLRRRNPGRGVERVETALAEG</sequence>
<dbReference type="PANTHER" id="PTHR43462:SF1">
    <property type="entry name" value="ALANYL-TRNA EDITING PROTEIN AARSD1"/>
    <property type="match status" value="1"/>
</dbReference>
<dbReference type="SMART" id="SM00863">
    <property type="entry name" value="tRNA_SAD"/>
    <property type="match status" value="1"/>
</dbReference>
<dbReference type="InterPro" id="IPR018164">
    <property type="entry name" value="Ala-tRNA-synth_IIc_N"/>
</dbReference>
<evidence type="ECO:0000256" key="3">
    <source>
        <dbReference type="ARBA" id="ARBA00022723"/>
    </source>
</evidence>
<dbReference type="InterPro" id="IPR012947">
    <property type="entry name" value="tRNA_SAD"/>
</dbReference>
<dbReference type="EMBL" id="LFWZ01000019">
    <property type="protein sequence ID" value="KON30856.1"/>
    <property type="molecule type" value="Genomic_DNA"/>
</dbReference>
<organism evidence="6 7">
    <name type="scientific">miscellaneous Crenarchaeota group-15 archaeon DG-45</name>
    <dbReference type="NCBI Taxonomy" id="1685127"/>
    <lineage>
        <taxon>Archaea</taxon>
        <taxon>Candidatus Bathyarchaeota</taxon>
        <taxon>MCG-15</taxon>
    </lineage>
</organism>
<dbReference type="PANTHER" id="PTHR43462">
    <property type="entry name" value="ALANYL-TRNA EDITING PROTEIN"/>
    <property type="match status" value="1"/>
</dbReference>
<dbReference type="InterPro" id="IPR009000">
    <property type="entry name" value="Transl_B-barrel_sf"/>
</dbReference>
<comment type="subcellular location">
    <subcellularLocation>
        <location evidence="2">Cytoplasm</location>
    </subcellularLocation>
</comment>
<dbReference type="GO" id="GO:0004813">
    <property type="term" value="F:alanine-tRNA ligase activity"/>
    <property type="evidence" value="ECO:0007669"/>
    <property type="project" value="InterPro"/>
</dbReference>
<reference evidence="6 7" key="1">
    <citation type="submission" date="2015-06" db="EMBL/GenBank/DDBJ databases">
        <title>New insights into the roles of widespread benthic archaea in carbon and nitrogen cycling.</title>
        <authorList>
            <person name="Lazar C.S."/>
            <person name="Baker B.J."/>
            <person name="Seitz K.W."/>
            <person name="Hyde A.S."/>
            <person name="Dick G.J."/>
            <person name="Hinrichs K.-U."/>
            <person name="Teske A.P."/>
        </authorList>
    </citation>
    <scope>NUCLEOTIDE SEQUENCE [LARGE SCALE GENOMIC DNA]</scope>
    <source>
        <strain evidence="6">DG-45</strain>
    </source>
</reference>
<dbReference type="GO" id="GO:0002161">
    <property type="term" value="F:aminoacyl-tRNA deacylase activity"/>
    <property type="evidence" value="ECO:0007669"/>
    <property type="project" value="UniProtKB-ARBA"/>
</dbReference>
<dbReference type="InterPro" id="IPR051335">
    <property type="entry name" value="Alanyl-tRNA_Editing_Enzymes"/>
</dbReference>
<keyword evidence="4" id="KW-0862">Zinc</keyword>
<proteinExistence type="predicted"/>
<dbReference type="GO" id="GO:0003676">
    <property type="term" value="F:nucleic acid binding"/>
    <property type="evidence" value="ECO:0007669"/>
    <property type="project" value="InterPro"/>
</dbReference>
<dbReference type="GO" id="GO:0046872">
    <property type="term" value="F:metal ion binding"/>
    <property type="evidence" value="ECO:0007669"/>
    <property type="project" value="UniProtKB-KW"/>
</dbReference>
<dbReference type="AlphaFoldDB" id="A0A0M0BRI6"/>